<dbReference type="PANTHER" id="PTHR43479">
    <property type="entry name" value="ACREF/ENVCD OPERON REPRESSOR-RELATED"/>
    <property type="match status" value="1"/>
</dbReference>
<keyword evidence="5" id="KW-1185">Reference proteome</keyword>
<evidence type="ECO:0000313" key="4">
    <source>
        <dbReference type="EMBL" id="MFC5861475.1"/>
    </source>
</evidence>
<reference evidence="5" key="1">
    <citation type="journal article" date="2019" name="Int. J. Syst. Evol. Microbiol.">
        <title>The Global Catalogue of Microorganisms (GCM) 10K type strain sequencing project: providing services to taxonomists for standard genome sequencing and annotation.</title>
        <authorList>
            <consortium name="The Broad Institute Genomics Platform"/>
            <consortium name="The Broad Institute Genome Sequencing Center for Infectious Disease"/>
            <person name="Wu L."/>
            <person name="Ma J."/>
        </authorList>
    </citation>
    <scope>NUCLEOTIDE SEQUENCE [LARGE SCALE GENOMIC DNA]</scope>
    <source>
        <strain evidence="5">JCM 4087</strain>
    </source>
</reference>
<dbReference type="InterPro" id="IPR001647">
    <property type="entry name" value="HTH_TetR"/>
</dbReference>
<dbReference type="Proteomes" id="UP001596091">
    <property type="component" value="Unassembled WGS sequence"/>
</dbReference>
<dbReference type="Gene3D" id="1.10.357.10">
    <property type="entry name" value="Tetracycline Repressor, domain 2"/>
    <property type="match status" value="1"/>
</dbReference>
<evidence type="ECO:0000256" key="1">
    <source>
        <dbReference type="ARBA" id="ARBA00023125"/>
    </source>
</evidence>
<dbReference type="EMBL" id="JBHSPH010000001">
    <property type="protein sequence ID" value="MFC5861475.1"/>
    <property type="molecule type" value="Genomic_DNA"/>
</dbReference>
<name>A0ABW1EE13_9BACT</name>
<evidence type="ECO:0000259" key="3">
    <source>
        <dbReference type="PROSITE" id="PS50977"/>
    </source>
</evidence>
<sequence>MPKTAEDRKRQIVTEFRRSEILDAASKVFGTKGFDESRVDDIAAQAGLAKATVYVYFRSKDEIYEAVMERALAEIYARTGEAVASAASFAEKLGAFIAIRLTYWREKQDLYRVISSINREMKNRKRSLKWQRLAVDYLIAMFTTAAERAEIPKQDFEAAAWAIMDMIRGIHERRIIQHGPHPEEEARQLTAFCLKALGYNATSKTKTK</sequence>
<dbReference type="Pfam" id="PF00440">
    <property type="entry name" value="TetR_N"/>
    <property type="match status" value="1"/>
</dbReference>
<dbReference type="PROSITE" id="PS50977">
    <property type="entry name" value="HTH_TETR_2"/>
    <property type="match status" value="1"/>
</dbReference>
<dbReference type="InterPro" id="IPR050624">
    <property type="entry name" value="HTH-type_Tx_Regulator"/>
</dbReference>
<protein>
    <submittedName>
        <fullName evidence="4">TetR/AcrR family transcriptional regulator</fullName>
    </submittedName>
</protein>
<comment type="caution">
    <text evidence="4">The sequence shown here is derived from an EMBL/GenBank/DDBJ whole genome shotgun (WGS) entry which is preliminary data.</text>
</comment>
<keyword evidence="1 2" id="KW-0238">DNA-binding</keyword>
<dbReference type="Gene3D" id="1.10.10.60">
    <property type="entry name" value="Homeodomain-like"/>
    <property type="match status" value="1"/>
</dbReference>
<organism evidence="4 5">
    <name type="scientific">Acidicapsa dinghuensis</name>
    <dbReference type="NCBI Taxonomy" id="2218256"/>
    <lineage>
        <taxon>Bacteria</taxon>
        <taxon>Pseudomonadati</taxon>
        <taxon>Acidobacteriota</taxon>
        <taxon>Terriglobia</taxon>
        <taxon>Terriglobales</taxon>
        <taxon>Acidobacteriaceae</taxon>
        <taxon>Acidicapsa</taxon>
    </lineage>
</organism>
<dbReference type="RefSeq" id="WP_263333619.1">
    <property type="nucleotide sequence ID" value="NZ_JAGSYH010000002.1"/>
</dbReference>
<dbReference type="SUPFAM" id="SSF48498">
    <property type="entry name" value="Tetracyclin repressor-like, C-terminal domain"/>
    <property type="match status" value="1"/>
</dbReference>
<feature type="DNA-binding region" description="H-T-H motif" evidence="2">
    <location>
        <begin position="38"/>
        <end position="57"/>
    </location>
</feature>
<dbReference type="PANTHER" id="PTHR43479:SF11">
    <property type="entry name" value="ACREF_ENVCD OPERON REPRESSOR-RELATED"/>
    <property type="match status" value="1"/>
</dbReference>
<dbReference type="PRINTS" id="PR00455">
    <property type="entry name" value="HTHTETR"/>
</dbReference>
<accession>A0ABW1EE13</accession>
<feature type="domain" description="HTH tetR-type" evidence="3">
    <location>
        <begin position="15"/>
        <end position="75"/>
    </location>
</feature>
<gene>
    <name evidence="4" type="ORF">ACFPT7_04160</name>
</gene>
<proteinExistence type="predicted"/>
<evidence type="ECO:0000313" key="5">
    <source>
        <dbReference type="Proteomes" id="UP001596091"/>
    </source>
</evidence>
<dbReference type="InterPro" id="IPR009057">
    <property type="entry name" value="Homeodomain-like_sf"/>
</dbReference>
<dbReference type="SUPFAM" id="SSF46689">
    <property type="entry name" value="Homeodomain-like"/>
    <property type="match status" value="1"/>
</dbReference>
<evidence type="ECO:0000256" key="2">
    <source>
        <dbReference type="PROSITE-ProRule" id="PRU00335"/>
    </source>
</evidence>
<dbReference type="InterPro" id="IPR036271">
    <property type="entry name" value="Tet_transcr_reg_TetR-rel_C_sf"/>
</dbReference>